<reference evidence="1 2" key="1">
    <citation type="submission" date="2018-02" db="EMBL/GenBank/DDBJ databases">
        <title>Genome sequence of the basidiomycete white-rot fungus Phlebia centrifuga.</title>
        <authorList>
            <person name="Granchi Z."/>
            <person name="Peng M."/>
            <person name="de Vries R.P."/>
            <person name="Hilden K."/>
            <person name="Makela M.R."/>
            <person name="Grigoriev I."/>
            <person name="Riley R."/>
        </authorList>
    </citation>
    <scope>NUCLEOTIDE SEQUENCE [LARGE SCALE GENOMIC DNA]</scope>
    <source>
        <strain evidence="1 2">FBCC195</strain>
    </source>
</reference>
<name>A0A2R6NH57_9APHY</name>
<proteinExistence type="predicted"/>
<evidence type="ECO:0000313" key="2">
    <source>
        <dbReference type="Proteomes" id="UP000186601"/>
    </source>
</evidence>
<accession>A0A2R6NH57</accession>
<organism evidence="1 2">
    <name type="scientific">Hermanssonia centrifuga</name>
    <dbReference type="NCBI Taxonomy" id="98765"/>
    <lineage>
        <taxon>Eukaryota</taxon>
        <taxon>Fungi</taxon>
        <taxon>Dikarya</taxon>
        <taxon>Basidiomycota</taxon>
        <taxon>Agaricomycotina</taxon>
        <taxon>Agaricomycetes</taxon>
        <taxon>Polyporales</taxon>
        <taxon>Meruliaceae</taxon>
        <taxon>Hermanssonia</taxon>
    </lineage>
</organism>
<dbReference type="Proteomes" id="UP000186601">
    <property type="component" value="Unassembled WGS sequence"/>
</dbReference>
<keyword evidence="2" id="KW-1185">Reference proteome</keyword>
<gene>
    <name evidence="1" type="ORF">PHLCEN_2v12532</name>
</gene>
<sequence length="73" mass="8225">MDRAMTTVLRGYPRSVPTNDELLSPLAPHLPVSLPDAQYHLAEHSMARHPDIRFLSPSAENLTYVVLRYLLGL</sequence>
<evidence type="ECO:0000313" key="1">
    <source>
        <dbReference type="EMBL" id="PSR71588.1"/>
    </source>
</evidence>
<dbReference type="AlphaFoldDB" id="A0A2R6NH57"/>
<dbReference type="EMBL" id="MLYV02001262">
    <property type="protein sequence ID" value="PSR71588.1"/>
    <property type="molecule type" value="Genomic_DNA"/>
</dbReference>
<protein>
    <submittedName>
        <fullName evidence="1">Uncharacterized protein</fullName>
    </submittedName>
</protein>
<comment type="caution">
    <text evidence="1">The sequence shown here is derived from an EMBL/GenBank/DDBJ whole genome shotgun (WGS) entry which is preliminary data.</text>
</comment>